<dbReference type="SUPFAM" id="SSF50249">
    <property type="entry name" value="Nucleic acid-binding proteins"/>
    <property type="match status" value="2"/>
</dbReference>
<dbReference type="InterPro" id="IPR012340">
    <property type="entry name" value="NA-bd_OB-fold"/>
</dbReference>
<proteinExistence type="predicted"/>
<dbReference type="EMBL" id="CAJOBF010005117">
    <property type="protein sequence ID" value="CAF4164491.1"/>
    <property type="molecule type" value="Genomic_DNA"/>
</dbReference>
<protein>
    <submittedName>
        <fullName evidence="2">Uncharacterized protein</fullName>
    </submittedName>
</protein>
<evidence type="ECO:0000313" key="2">
    <source>
        <dbReference type="EMBL" id="CAF4164491.1"/>
    </source>
</evidence>
<dbReference type="AlphaFoldDB" id="A0A819ZLF9"/>
<evidence type="ECO:0000256" key="1">
    <source>
        <dbReference type="SAM" id="MobiDB-lite"/>
    </source>
</evidence>
<comment type="caution">
    <text evidence="2">The sequence shown here is derived from an EMBL/GenBank/DDBJ whole genome shotgun (WGS) entry which is preliminary data.</text>
</comment>
<organism evidence="2 3">
    <name type="scientific">Rotaria magnacalcarata</name>
    <dbReference type="NCBI Taxonomy" id="392030"/>
    <lineage>
        <taxon>Eukaryota</taxon>
        <taxon>Metazoa</taxon>
        <taxon>Spiralia</taxon>
        <taxon>Gnathifera</taxon>
        <taxon>Rotifera</taxon>
        <taxon>Eurotatoria</taxon>
        <taxon>Bdelloidea</taxon>
        <taxon>Philodinida</taxon>
        <taxon>Philodinidae</taxon>
        <taxon>Rotaria</taxon>
    </lineage>
</organism>
<name>A0A819ZLF9_9BILA</name>
<feature type="compositionally biased region" description="Basic and acidic residues" evidence="1">
    <location>
        <begin position="458"/>
        <end position="515"/>
    </location>
</feature>
<dbReference type="Proteomes" id="UP000663842">
    <property type="component" value="Unassembled WGS sequence"/>
</dbReference>
<feature type="region of interest" description="Disordered" evidence="1">
    <location>
        <begin position="458"/>
        <end position="517"/>
    </location>
</feature>
<dbReference type="Gene3D" id="2.40.50.140">
    <property type="entry name" value="Nucleic acid-binding proteins"/>
    <property type="match status" value="2"/>
</dbReference>
<accession>A0A819ZLF9</accession>
<sequence length="880" mass="101090">MEKYERIRRIKQCVAEKQDIRLIVDEYSWLIINEISQATNVSIHYVFLTTIIALCHWTMGASLKGAQVYNVPLILFGILCGGSGKVKKSAPTRMVKEACEAVEALDGIPVKDSSLNASVNMESLCCELEQQPNLLQLWDELAVFLGIFGSTRVDRAAYDRGLLCEFYSPTGIHRPNRETIEPNNKIPKLAHLFYITKKLHRNNEEYCYNDEAKKFIKDAIYNYDILSSDKSNEDDFLASCYQKSMERVERLSFALHILKISSCRLFNMVDTLGTFSNLNDQFKIVCADQELNEAEHTIDYDTCFRASLLTKFYLNQTKILAGYDPVTDNILLNKKSTADVPENEIKHIKQYIENHPSDRLLLSSLPANLKRKISKDQYLMILQEMEINMDIDQSIFYVVQELVNNLSHDKDVDRSTTTTVEQDLNANIQENEAAQNASEKHPIVLDNQKNDQIEEHHTQLESTEQHHIQIDQSEQHRTQADRSDEYHTQLESAEQHRTQLESTEQHRTQADRSGEYHTQLDQSEQFIVQNFNAGINNELIVLKIVQINTDIDFRWKIIATVICKQPTRTYTNANGLGEISTWDLADDTGSINLVAFNFNSKSMSDKLIEGKSFEFTGLSIKTADSVYKTLSHPFQLIATNRTNVQETLMLFKYELTHNFTNLNEIEYLPINSTVDVQVGVLRDYGITTGSTNDNTWTRRELHVHQDGAHIRMTLWNEQINQHSTDYNGVVINNVDNLVPAVAGNGFDPQCLDDDDNDDGNMMINAQNRSIRNSTHSVSDYQNDLNHENKERLSNTEERLKINILRLLINLKSNNATETCIDICSKDVINILNEYKDVNVSFTVTYPTKIKMYTFRLKYISTILEKLLKRVYVEINLFQAI</sequence>
<evidence type="ECO:0000313" key="3">
    <source>
        <dbReference type="Proteomes" id="UP000663842"/>
    </source>
</evidence>
<reference evidence="2" key="1">
    <citation type="submission" date="2021-02" db="EMBL/GenBank/DDBJ databases">
        <authorList>
            <person name="Nowell W R."/>
        </authorList>
    </citation>
    <scope>NUCLEOTIDE SEQUENCE</scope>
</reference>
<gene>
    <name evidence="2" type="ORF">UXM345_LOCUS25897</name>
</gene>